<dbReference type="PANTHER" id="PTHR46401">
    <property type="entry name" value="GLYCOSYLTRANSFERASE WBBK-RELATED"/>
    <property type="match status" value="1"/>
</dbReference>
<dbReference type="Pfam" id="PF00534">
    <property type="entry name" value="Glycos_transf_1"/>
    <property type="match status" value="1"/>
</dbReference>
<dbReference type="EMBL" id="RZIG01000002">
    <property type="protein sequence ID" value="RYJ09875.1"/>
    <property type="molecule type" value="Genomic_DNA"/>
</dbReference>
<dbReference type="Gene3D" id="3.40.50.2000">
    <property type="entry name" value="Glycogen Phosphorylase B"/>
    <property type="match status" value="2"/>
</dbReference>
<proteinExistence type="predicted"/>
<dbReference type="PANTHER" id="PTHR46401:SF2">
    <property type="entry name" value="GLYCOSYLTRANSFERASE WBBK-RELATED"/>
    <property type="match status" value="1"/>
</dbReference>
<name>A0A482TBA1_HALHI</name>
<gene>
    <name evidence="3" type="ORF">ELS20_07565</name>
</gene>
<organism evidence="3 4">
    <name type="scientific">Haloarcula hispanica</name>
    <dbReference type="NCBI Taxonomy" id="51589"/>
    <lineage>
        <taxon>Archaea</taxon>
        <taxon>Methanobacteriati</taxon>
        <taxon>Methanobacteriota</taxon>
        <taxon>Stenosarchaea group</taxon>
        <taxon>Halobacteria</taxon>
        <taxon>Halobacteriales</taxon>
        <taxon>Haloarculaceae</taxon>
        <taxon>Haloarcula</taxon>
    </lineage>
</organism>
<evidence type="ECO:0000313" key="3">
    <source>
        <dbReference type="EMBL" id="RYJ09875.1"/>
    </source>
</evidence>
<dbReference type="SUPFAM" id="SSF53756">
    <property type="entry name" value="UDP-Glycosyltransferase/glycogen phosphorylase"/>
    <property type="match status" value="1"/>
</dbReference>
<dbReference type="Proteomes" id="UP000293535">
    <property type="component" value="Unassembled WGS sequence"/>
</dbReference>
<reference evidence="3 4" key="1">
    <citation type="submission" date="2018-12" db="EMBL/GenBank/DDBJ databases">
        <title>Draft genome sequence of Haloarcula hispinica strain 18.1, an halophilic archaeon isolated from Chott El Jerid of Southern Tunisia.</title>
        <authorList>
            <person name="Najjari A."/>
            <person name="Ben Dhia O."/>
            <person name="Ferjani R."/>
            <person name="Mahjoubi M."/>
            <person name="Sghaier H."/>
            <person name="Elshahed M."/>
            <person name="Ouzari H.I."/>
            <person name="Cherid A."/>
            <person name="Youssef N."/>
        </authorList>
    </citation>
    <scope>NUCLEOTIDE SEQUENCE [LARGE SCALE GENOMIC DNA]</scope>
    <source>
        <strain evidence="3 4">18.1</strain>
    </source>
</reference>
<feature type="domain" description="Glycosyl transferase family 1" evidence="2">
    <location>
        <begin position="193"/>
        <end position="346"/>
    </location>
</feature>
<comment type="caution">
    <text evidence="3">The sequence shown here is derived from an EMBL/GenBank/DDBJ whole genome shotgun (WGS) entry which is preliminary data.</text>
</comment>
<protein>
    <submittedName>
        <fullName evidence="3">Glycosyltransferase family 1 protein</fullName>
    </submittedName>
</protein>
<dbReference type="GO" id="GO:0016757">
    <property type="term" value="F:glycosyltransferase activity"/>
    <property type="evidence" value="ECO:0007669"/>
    <property type="project" value="InterPro"/>
</dbReference>
<accession>A0A482TBA1</accession>
<keyword evidence="1 3" id="KW-0808">Transferase</keyword>
<evidence type="ECO:0000256" key="1">
    <source>
        <dbReference type="ARBA" id="ARBA00022679"/>
    </source>
</evidence>
<dbReference type="AlphaFoldDB" id="A0A482TBA1"/>
<dbReference type="RefSeq" id="WP_129755363.1">
    <property type="nucleotide sequence ID" value="NZ_JAFKAA010000002.1"/>
</dbReference>
<sequence>MSTRVGMVTSTLDHGLSGPNRVLFNICDELNSRQLNDFDLNFIHNEPSDLSIYTPDTEVILPRAPVRFERALAKLDLDIVYYPHFPKLRPGFFFLDAKKVIHLHGDLPYAMPSLMSVSERYRQYAIAAFYRSTKLSQQVDAYFAASDSLINNKIRELGVPKEKFFRTEYAPAISTRIGEKSAQDEVLERFELTPGYILDVASNSERKNITNLLNAVASLHQSGINVPKLVIAGDWRGTETHHYGKEILGDNVVFTGYVDDDVLAHIYHGAGLYANPTRHEAFGLTNLEAMAAGLPVITSNKFAVPEVVGDTALLIDDPEDTDEIANKIQLVIENADLRSELSDKSRMRAEMYTWEKTVDTIVSVFKELS</sequence>
<dbReference type="CDD" id="cd03809">
    <property type="entry name" value="GT4_MtfB-like"/>
    <property type="match status" value="1"/>
</dbReference>
<evidence type="ECO:0000313" key="4">
    <source>
        <dbReference type="Proteomes" id="UP000293535"/>
    </source>
</evidence>
<evidence type="ECO:0000259" key="2">
    <source>
        <dbReference type="Pfam" id="PF00534"/>
    </source>
</evidence>
<dbReference type="InterPro" id="IPR001296">
    <property type="entry name" value="Glyco_trans_1"/>
</dbReference>